<dbReference type="Proteomes" id="UP000318297">
    <property type="component" value="Unassembled WGS sequence"/>
</dbReference>
<reference evidence="2 3" key="1">
    <citation type="submission" date="2019-06" db="EMBL/GenBank/DDBJ databases">
        <title>Sequencing the genomes of 1000 actinobacteria strains.</title>
        <authorList>
            <person name="Klenk H.-P."/>
        </authorList>
    </citation>
    <scope>NUCLEOTIDE SEQUENCE [LARGE SCALE GENOMIC DNA]</scope>
    <source>
        <strain evidence="2 3">DSM 19560</strain>
    </source>
</reference>
<keyword evidence="1" id="KW-1133">Transmembrane helix</keyword>
<evidence type="ECO:0000313" key="3">
    <source>
        <dbReference type="Proteomes" id="UP000318297"/>
    </source>
</evidence>
<name>A0A561E189_9MICO</name>
<feature type="transmembrane region" description="Helical" evidence="1">
    <location>
        <begin position="132"/>
        <end position="152"/>
    </location>
</feature>
<feature type="transmembrane region" description="Helical" evidence="1">
    <location>
        <begin position="77"/>
        <end position="99"/>
    </location>
</feature>
<feature type="transmembrane region" description="Helical" evidence="1">
    <location>
        <begin position="21"/>
        <end position="40"/>
    </location>
</feature>
<gene>
    <name evidence="2" type="ORF">BKA23_3071</name>
</gene>
<sequence>MTGETLRDSTTGVRPPRPASVVTAVKLMYAGAALSILTVATTAASRHSLRHTIQDANRHRTGSAHLSAAQVTRAADLTYSVFVTLSLIGLVLWLVMALANRAGHGWARILATVLAVMNVLLIIGFLTRGTPVLALVSVPTLIVGVAATVLLWKPSSTAFFDPDKVVQPRR</sequence>
<proteinExistence type="predicted"/>
<evidence type="ECO:0000256" key="1">
    <source>
        <dbReference type="SAM" id="Phobius"/>
    </source>
</evidence>
<keyword evidence="1" id="KW-0472">Membrane</keyword>
<accession>A0A561E189</accession>
<dbReference type="RefSeq" id="WP_145229975.1">
    <property type="nucleotide sequence ID" value="NZ_VIVQ01000003.1"/>
</dbReference>
<comment type="caution">
    <text evidence="2">The sequence shown here is derived from an EMBL/GenBank/DDBJ whole genome shotgun (WGS) entry which is preliminary data.</text>
</comment>
<dbReference type="OrthoDB" id="3831145at2"/>
<keyword evidence="1" id="KW-0812">Transmembrane</keyword>
<feature type="transmembrane region" description="Helical" evidence="1">
    <location>
        <begin position="106"/>
        <end position="126"/>
    </location>
</feature>
<organism evidence="2 3">
    <name type="scientific">Rudaeicoccus suwonensis</name>
    <dbReference type="NCBI Taxonomy" id="657409"/>
    <lineage>
        <taxon>Bacteria</taxon>
        <taxon>Bacillati</taxon>
        <taxon>Actinomycetota</taxon>
        <taxon>Actinomycetes</taxon>
        <taxon>Micrococcales</taxon>
        <taxon>Dermacoccaceae</taxon>
        <taxon>Rudaeicoccus</taxon>
    </lineage>
</organism>
<dbReference type="AlphaFoldDB" id="A0A561E189"/>
<evidence type="ECO:0000313" key="2">
    <source>
        <dbReference type="EMBL" id="TWE09369.1"/>
    </source>
</evidence>
<dbReference type="EMBL" id="VIVQ01000003">
    <property type="protein sequence ID" value="TWE09369.1"/>
    <property type="molecule type" value="Genomic_DNA"/>
</dbReference>
<protein>
    <submittedName>
        <fullName evidence="2">Uncharacterized protein</fullName>
    </submittedName>
</protein>
<keyword evidence="3" id="KW-1185">Reference proteome</keyword>